<dbReference type="InterPro" id="IPR035952">
    <property type="entry name" value="Rhomboid-like_sf"/>
</dbReference>
<dbReference type="GO" id="GO:0016020">
    <property type="term" value="C:membrane"/>
    <property type="evidence" value="ECO:0007669"/>
    <property type="project" value="UniProtKB-SubCell"/>
</dbReference>
<dbReference type="InterPro" id="IPR050925">
    <property type="entry name" value="Rhomboid_protease_S54"/>
</dbReference>
<dbReference type="PANTHER" id="PTHR43731:SF14">
    <property type="entry name" value="PRESENILIN-ASSOCIATED RHOMBOID-LIKE PROTEIN, MITOCHONDRIAL"/>
    <property type="match status" value="1"/>
</dbReference>
<feature type="transmembrane region" description="Helical" evidence="7">
    <location>
        <begin position="155"/>
        <end position="182"/>
    </location>
</feature>
<keyword evidence="6 7" id="KW-0472">Membrane</keyword>
<dbReference type="AlphaFoldDB" id="A0A8J7YV52"/>
<keyword evidence="3 7" id="KW-0812">Transmembrane</keyword>
<dbReference type="Proteomes" id="UP000738826">
    <property type="component" value="Unassembled WGS sequence"/>
</dbReference>
<keyword evidence="4" id="KW-0378">Hydrolase</keyword>
<gene>
    <name evidence="9" type="ORF">GW779_04745</name>
</gene>
<comment type="similarity">
    <text evidence="2">Belongs to the peptidase S54 family.</text>
</comment>
<accession>A0A8J7YV52</accession>
<dbReference type="Pfam" id="PF01694">
    <property type="entry name" value="Rhomboid"/>
    <property type="match status" value="1"/>
</dbReference>
<organism evidence="9 10">
    <name type="scientific">Candidatus Altarchaeum hamiconexum</name>
    <dbReference type="NCBI Taxonomy" id="1803513"/>
    <lineage>
        <taxon>Archaea</taxon>
        <taxon>Candidatus Altarchaeota</taxon>
        <taxon>Candidatus Altiarchaeia</taxon>
        <taxon>Candidatus Altarchaeales</taxon>
        <taxon>Candidatus Altarchaeaceae</taxon>
        <taxon>Candidatus Altarchaeum</taxon>
    </lineage>
</organism>
<evidence type="ECO:0000256" key="5">
    <source>
        <dbReference type="ARBA" id="ARBA00022989"/>
    </source>
</evidence>
<dbReference type="GO" id="GO:0004252">
    <property type="term" value="F:serine-type endopeptidase activity"/>
    <property type="evidence" value="ECO:0007669"/>
    <property type="project" value="InterPro"/>
</dbReference>
<dbReference type="SUPFAM" id="SSF144091">
    <property type="entry name" value="Rhomboid-like"/>
    <property type="match status" value="1"/>
</dbReference>
<sequence length="250" mass="27303">MNDDKKAAIVVLLLIILTIAAYPFTSLTDDKQEIYGIQSYSFFQEGKIYPLITAIFTHLDERHIFGNTVFLFVFGITLATFIGWKKFLVVYFIGGTVGNLAWVIYPVIDEGAASVTAVGASGAVFAAIAALAMAKPKNAADIAEKSEILKFFSYVPWLGLIYTLIMGEGILGFLGIIFYFLFVTIPDLILGVATAHAAHFGGMLAGLILGILFKFKGDFEGDENAKNKEGAGKKYEDIMPVHDYNDIVKT</sequence>
<name>A0A8J7YV52_9ARCH</name>
<proteinExistence type="inferred from homology"/>
<comment type="subcellular location">
    <subcellularLocation>
        <location evidence="1">Membrane</location>
        <topology evidence="1">Multi-pass membrane protein</topology>
    </subcellularLocation>
</comment>
<protein>
    <submittedName>
        <fullName evidence="9">Rhomboid family intramembrane serine protease</fullName>
    </submittedName>
</protein>
<dbReference type="InterPro" id="IPR022764">
    <property type="entry name" value="Peptidase_S54_rhomboid_dom"/>
</dbReference>
<keyword evidence="9" id="KW-0645">Protease</keyword>
<evidence type="ECO:0000256" key="3">
    <source>
        <dbReference type="ARBA" id="ARBA00022692"/>
    </source>
</evidence>
<evidence type="ECO:0000313" key="10">
    <source>
        <dbReference type="Proteomes" id="UP000738826"/>
    </source>
</evidence>
<comment type="caution">
    <text evidence="9">The sequence shown here is derived from an EMBL/GenBank/DDBJ whole genome shotgun (WGS) entry which is preliminary data.</text>
</comment>
<evidence type="ECO:0000256" key="1">
    <source>
        <dbReference type="ARBA" id="ARBA00004141"/>
    </source>
</evidence>
<feature type="transmembrane region" description="Helical" evidence="7">
    <location>
        <begin position="114"/>
        <end position="134"/>
    </location>
</feature>
<evidence type="ECO:0000256" key="7">
    <source>
        <dbReference type="SAM" id="Phobius"/>
    </source>
</evidence>
<keyword evidence="5 7" id="KW-1133">Transmembrane helix</keyword>
<reference evidence="9" key="1">
    <citation type="submission" date="2019-11" db="EMBL/GenBank/DDBJ databases">
        <title>Lipid analysis of CO2-rich subsurface aquifers suggests an autotrophy-based deep biosphere with lysolipids enriched in CPR bacteria.</title>
        <authorList>
            <person name="Probst A.J."/>
            <person name="Elling F.J."/>
            <person name="Castelle C.J."/>
            <person name="Zhu Q."/>
            <person name="Elvert M."/>
            <person name="Birarda G."/>
            <person name="Holman H.-Y."/>
            <person name="Lane K.R."/>
            <person name="Ladd B."/>
            <person name="Ryan M.C."/>
            <person name="Woyke T."/>
            <person name="Hinrichs K.-U."/>
            <person name="Banfield J.F."/>
        </authorList>
    </citation>
    <scope>NUCLEOTIDE SEQUENCE</scope>
    <source>
        <strain evidence="9">CG_2015-04_33_537</strain>
    </source>
</reference>
<dbReference type="GO" id="GO:0006508">
    <property type="term" value="P:proteolysis"/>
    <property type="evidence" value="ECO:0007669"/>
    <property type="project" value="UniProtKB-KW"/>
</dbReference>
<evidence type="ECO:0000256" key="4">
    <source>
        <dbReference type="ARBA" id="ARBA00022801"/>
    </source>
</evidence>
<evidence type="ECO:0000256" key="2">
    <source>
        <dbReference type="ARBA" id="ARBA00009045"/>
    </source>
</evidence>
<dbReference type="PANTHER" id="PTHR43731">
    <property type="entry name" value="RHOMBOID PROTEASE"/>
    <property type="match status" value="1"/>
</dbReference>
<feature type="transmembrane region" description="Helical" evidence="7">
    <location>
        <begin position="188"/>
        <end position="213"/>
    </location>
</feature>
<evidence type="ECO:0000256" key="6">
    <source>
        <dbReference type="ARBA" id="ARBA00023136"/>
    </source>
</evidence>
<dbReference type="EMBL" id="JAACQH010000102">
    <property type="protein sequence ID" value="NCS91702.1"/>
    <property type="molecule type" value="Genomic_DNA"/>
</dbReference>
<dbReference type="Gene3D" id="1.20.1540.10">
    <property type="entry name" value="Rhomboid-like"/>
    <property type="match status" value="1"/>
</dbReference>
<evidence type="ECO:0000259" key="8">
    <source>
        <dbReference type="Pfam" id="PF01694"/>
    </source>
</evidence>
<evidence type="ECO:0000313" key="9">
    <source>
        <dbReference type="EMBL" id="NCS91702.1"/>
    </source>
</evidence>
<feature type="transmembrane region" description="Helical" evidence="7">
    <location>
        <begin position="89"/>
        <end position="108"/>
    </location>
</feature>
<feature type="domain" description="Peptidase S54 rhomboid" evidence="8">
    <location>
        <begin position="46"/>
        <end position="213"/>
    </location>
</feature>
<feature type="transmembrane region" description="Helical" evidence="7">
    <location>
        <begin position="64"/>
        <end position="82"/>
    </location>
</feature>